<protein>
    <submittedName>
        <fullName evidence="1">Uncharacterized protein</fullName>
    </submittedName>
</protein>
<evidence type="ECO:0000313" key="2">
    <source>
        <dbReference type="Proteomes" id="UP001469553"/>
    </source>
</evidence>
<evidence type="ECO:0000313" key="1">
    <source>
        <dbReference type="EMBL" id="MEQ2284039.1"/>
    </source>
</evidence>
<comment type="caution">
    <text evidence="1">The sequence shown here is derived from an EMBL/GenBank/DDBJ whole genome shotgun (WGS) entry which is preliminary data.</text>
</comment>
<sequence length="120" mass="14006">MSHTIGATQLSDHHQQARRVKCLAQGYNKTERGFEQATRWLQDEPYHQCYGCPRKQSNPKNAMFCWGLPVYTEIEAPPVCFKQISHTSIQTAREVWLNIEKYAENILLNPENKSTHFPTW</sequence>
<gene>
    <name evidence="1" type="ORF">AMECASPLE_017535</name>
</gene>
<keyword evidence="2" id="KW-1185">Reference proteome</keyword>
<name>A0ABV0XRC9_9TELE</name>
<organism evidence="1 2">
    <name type="scientific">Ameca splendens</name>
    <dbReference type="NCBI Taxonomy" id="208324"/>
    <lineage>
        <taxon>Eukaryota</taxon>
        <taxon>Metazoa</taxon>
        <taxon>Chordata</taxon>
        <taxon>Craniata</taxon>
        <taxon>Vertebrata</taxon>
        <taxon>Euteleostomi</taxon>
        <taxon>Actinopterygii</taxon>
        <taxon>Neopterygii</taxon>
        <taxon>Teleostei</taxon>
        <taxon>Neoteleostei</taxon>
        <taxon>Acanthomorphata</taxon>
        <taxon>Ovalentaria</taxon>
        <taxon>Atherinomorphae</taxon>
        <taxon>Cyprinodontiformes</taxon>
        <taxon>Goodeidae</taxon>
        <taxon>Ameca</taxon>
    </lineage>
</organism>
<accession>A0ABV0XRC9</accession>
<reference evidence="1 2" key="1">
    <citation type="submission" date="2021-06" db="EMBL/GenBank/DDBJ databases">
        <authorList>
            <person name="Palmer J.M."/>
        </authorList>
    </citation>
    <scope>NUCLEOTIDE SEQUENCE [LARGE SCALE GENOMIC DNA]</scope>
    <source>
        <strain evidence="1 2">AS_MEX2019</strain>
        <tissue evidence="1">Muscle</tissue>
    </source>
</reference>
<proteinExistence type="predicted"/>
<dbReference type="Proteomes" id="UP001469553">
    <property type="component" value="Unassembled WGS sequence"/>
</dbReference>
<dbReference type="EMBL" id="JAHRIP010010724">
    <property type="protein sequence ID" value="MEQ2284039.1"/>
    <property type="molecule type" value="Genomic_DNA"/>
</dbReference>